<dbReference type="RefSeq" id="WP_377301217.1">
    <property type="nucleotide sequence ID" value="NZ_JBHSMK010000002.1"/>
</dbReference>
<sequence>MTLRLSTFDLTDHLDSEEAVAEYLSQVMADGDDDELLRALGHVAKARGMSQLAKEAGVGRESLYKALKPGATPGFATVGKVVRALGLRMAVRPAAKQKPAAVAKKIAKRPAKIKKATTKVTRKPASGEVASISARGSKAARARA</sequence>
<evidence type="ECO:0000313" key="2">
    <source>
        <dbReference type="EMBL" id="MFC5435169.1"/>
    </source>
</evidence>
<evidence type="ECO:0000313" key="3">
    <source>
        <dbReference type="Proteomes" id="UP001596013"/>
    </source>
</evidence>
<proteinExistence type="predicted"/>
<dbReference type="InterPro" id="IPR010982">
    <property type="entry name" value="Lambda_DNA-bd_dom_sf"/>
</dbReference>
<accession>A0ABW0JGV5</accession>
<dbReference type="PANTHER" id="PTHR40275:SF1">
    <property type="entry name" value="SSL7038 PROTEIN"/>
    <property type="match status" value="1"/>
</dbReference>
<dbReference type="Pfam" id="PF21716">
    <property type="entry name" value="dnstrm_HI1420"/>
    <property type="match status" value="1"/>
</dbReference>
<dbReference type="NCBIfam" id="TIGR02684">
    <property type="entry name" value="dnstrm_HI1420"/>
    <property type="match status" value="1"/>
</dbReference>
<dbReference type="InterPro" id="IPR014057">
    <property type="entry name" value="HI1420"/>
</dbReference>
<gene>
    <name evidence="2" type="ORF">ACFPME_01230</name>
</gene>
<keyword evidence="3" id="KW-1185">Reference proteome</keyword>
<organism evidence="2 3">
    <name type="scientific">Rhodanobacter umsongensis</name>
    <dbReference type="NCBI Taxonomy" id="633153"/>
    <lineage>
        <taxon>Bacteria</taxon>
        <taxon>Pseudomonadati</taxon>
        <taxon>Pseudomonadota</taxon>
        <taxon>Gammaproteobacteria</taxon>
        <taxon>Lysobacterales</taxon>
        <taxon>Rhodanobacteraceae</taxon>
        <taxon>Rhodanobacter</taxon>
    </lineage>
</organism>
<reference evidence="3" key="1">
    <citation type="journal article" date="2019" name="Int. J. Syst. Evol. Microbiol.">
        <title>The Global Catalogue of Microorganisms (GCM) 10K type strain sequencing project: providing services to taxonomists for standard genome sequencing and annotation.</title>
        <authorList>
            <consortium name="The Broad Institute Genomics Platform"/>
            <consortium name="The Broad Institute Genome Sequencing Center for Infectious Disease"/>
            <person name="Wu L."/>
            <person name="Ma J."/>
        </authorList>
    </citation>
    <scope>NUCLEOTIDE SEQUENCE [LARGE SCALE GENOMIC DNA]</scope>
    <source>
        <strain evidence="3">JCM 17130</strain>
    </source>
</reference>
<comment type="caution">
    <text evidence="2">The sequence shown here is derived from an EMBL/GenBank/DDBJ whole genome shotgun (WGS) entry which is preliminary data.</text>
</comment>
<feature type="compositionally biased region" description="Basic residues" evidence="1">
    <location>
        <begin position="113"/>
        <end position="122"/>
    </location>
</feature>
<feature type="region of interest" description="Disordered" evidence="1">
    <location>
        <begin position="113"/>
        <end position="144"/>
    </location>
</feature>
<dbReference type="EMBL" id="JBHSMK010000002">
    <property type="protein sequence ID" value="MFC5435169.1"/>
    <property type="molecule type" value="Genomic_DNA"/>
</dbReference>
<evidence type="ECO:0000256" key="1">
    <source>
        <dbReference type="SAM" id="MobiDB-lite"/>
    </source>
</evidence>
<dbReference type="SUPFAM" id="SSF47413">
    <property type="entry name" value="lambda repressor-like DNA-binding domains"/>
    <property type="match status" value="1"/>
</dbReference>
<protein>
    <submittedName>
        <fullName evidence="2">Addiction module antidote protein</fullName>
    </submittedName>
</protein>
<name>A0ABW0JGV5_9GAMM</name>
<dbReference type="PANTHER" id="PTHR40275">
    <property type="entry name" value="SSL7038 PROTEIN"/>
    <property type="match status" value="1"/>
</dbReference>
<dbReference type="Proteomes" id="UP001596013">
    <property type="component" value="Unassembled WGS sequence"/>
</dbReference>